<dbReference type="EMBL" id="FQWT01000006">
    <property type="protein sequence ID" value="SHH74689.1"/>
    <property type="molecule type" value="Genomic_DNA"/>
</dbReference>
<keyword evidence="2" id="KW-1185">Reference proteome</keyword>
<evidence type="ECO:0000313" key="1">
    <source>
        <dbReference type="EMBL" id="SHH74689.1"/>
    </source>
</evidence>
<proteinExistence type="predicted"/>
<accession>A0A1M5VHF5</accession>
<dbReference type="AlphaFoldDB" id="A0A1M5VHF5"/>
<evidence type="ECO:0000313" key="2">
    <source>
        <dbReference type="Proteomes" id="UP000184047"/>
    </source>
</evidence>
<gene>
    <name evidence="1" type="ORF">SAMN05421866_3620</name>
</gene>
<dbReference type="RefSeq" id="WP_073065557.1">
    <property type="nucleotide sequence ID" value="NZ_FQWT01000006.1"/>
</dbReference>
<reference evidence="2" key="1">
    <citation type="submission" date="2016-11" db="EMBL/GenBank/DDBJ databases">
        <authorList>
            <person name="Varghese N."/>
            <person name="Submissions S."/>
        </authorList>
    </citation>
    <scope>NUCLEOTIDE SEQUENCE [LARGE SCALE GENOMIC DNA]</scope>
    <source>
        <strain evidence="2">DSM 19055</strain>
    </source>
</reference>
<organism evidence="1 2">
    <name type="scientific">Chryseobacterium oranimense</name>
    <dbReference type="NCBI Taxonomy" id="421058"/>
    <lineage>
        <taxon>Bacteria</taxon>
        <taxon>Pseudomonadati</taxon>
        <taxon>Bacteroidota</taxon>
        <taxon>Flavobacteriia</taxon>
        <taxon>Flavobacteriales</taxon>
        <taxon>Weeksellaceae</taxon>
        <taxon>Chryseobacterium group</taxon>
        <taxon>Chryseobacterium</taxon>
    </lineage>
</organism>
<sequence length="429" mass="49373">MKTYLLMLFLLWVGMIKSQQISTDEKKKMLKILVTKDSAFVSQNNGSYSPIVSAYTYNKMVKKDFSMLVTGSTETNQVGKYAALSVDKNEQSFSFSPIIYIPEKKDEEKFKHIFAINASGKLNNDGFFDFSNRKLLRVGASWTALLVSKYRYIGLPEEARKKNKKIYELVKNKVEEKLQPKDELEKIESGQLDYKELYHQEVEKVENILYKNVWTAKLLAWTKLDVGYSEDKLKIIDSINVQNSVMDPINKRISGGYFSFSGNLFYGRSNGLGVYINAQLSYSKKTSLSEIFSTVDWNKIQYENGTNNTVYYDVEEQSVYITNMSTLKQKYKRDISVQVLGFIPLGQNNLIGMDISYQNKEFITPGTTTFTSNKNIFSVGIMFPLRDKDGKTTINIEPFWRNTSFTNYDEGKEESFWGVKFGVPLNQLF</sequence>
<name>A0A1M5VHF5_9FLAO</name>
<protein>
    <submittedName>
        <fullName evidence="1">Uncharacterized protein</fullName>
    </submittedName>
</protein>
<dbReference type="OrthoDB" id="1222007at2"/>
<dbReference type="Proteomes" id="UP000184047">
    <property type="component" value="Unassembled WGS sequence"/>
</dbReference>